<dbReference type="OrthoDB" id="1372046at2759"/>
<evidence type="ECO:0000256" key="1">
    <source>
        <dbReference type="ARBA" id="ARBA00001971"/>
    </source>
</evidence>
<dbReference type="GO" id="GO:0004497">
    <property type="term" value="F:monooxygenase activity"/>
    <property type="evidence" value="ECO:0007669"/>
    <property type="project" value="UniProtKB-KW"/>
</dbReference>
<dbReference type="Pfam" id="PF00067">
    <property type="entry name" value="p450"/>
    <property type="match status" value="1"/>
</dbReference>
<evidence type="ECO:0000256" key="9">
    <source>
        <dbReference type="ARBA" id="ARBA00023002"/>
    </source>
</evidence>
<accession>A0A6P8Z6P6</accession>
<evidence type="ECO:0000256" key="6">
    <source>
        <dbReference type="ARBA" id="ARBA00022723"/>
    </source>
</evidence>
<dbReference type="PROSITE" id="PS00086">
    <property type="entry name" value="CYTOCHROME_P450"/>
    <property type="match status" value="1"/>
</dbReference>
<feature type="binding site" description="axial binding residue" evidence="13">
    <location>
        <position position="464"/>
    </location>
    <ligand>
        <name>heme</name>
        <dbReference type="ChEBI" id="CHEBI:30413"/>
    </ligand>
    <ligandPart>
        <name>Fe</name>
        <dbReference type="ChEBI" id="CHEBI:18248"/>
    </ligandPart>
</feature>
<dbReference type="RefSeq" id="XP_034245656.1">
    <property type="nucleotide sequence ID" value="XM_034389765.1"/>
</dbReference>
<evidence type="ECO:0000256" key="3">
    <source>
        <dbReference type="ARBA" id="ARBA00004406"/>
    </source>
</evidence>
<dbReference type="InterPro" id="IPR036396">
    <property type="entry name" value="Cyt_P450_sf"/>
</dbReference>
<protein>
    <submittedName>
        <fullName evidence="17 18">Cytochrome P450 4c21-like</fullName>
    </submittedName>
</protein>
<evidence type="ECO:0000256" key="12">
    <source>
        <dbReference type="ARBA" id="ARBA00023136"/>
    </source>
</evidence>
<dbReference type="GO" id="GO:0016705">
    <property type="term" value="F:oxidoreductase activity, acting on paired donors, with incorporation or reduction of molecular oxygen"/>
    <property type="evidence" value="ECO:0007669"/>
    <property type="project" value="InterPro"/>
</dbReference>
<evidence type="ECO:0000256" key="4">
    <source>
        <dbReference type="ARBA" id="ARBA00010617"/>
    </source>
</evidence>
<dbReference type="GeneID" id="117647805"/>
<evidence type="ECO:0000256" key="14">
    <source>
        <dbReference type="RuleBase" id="RU000461"/>
    </source>
</evidence>
<dbReference type="PANTHER" id="PTHR24291:SF189">
    <property type="entry name" value="CYTOCHROME P450 4C3-RELATED"/>
    <property type="match status" value="1"/>
</dbReference>
<dbReference type="GO" id="GO:0005789">
    <property type="term" value="C:endoplasmic reticulum membrane"/>
    <property type="evidence" value="ECO:0007669"/>
    <property type="project" value="UniProtKB-SubCell"/>
</dbReference>
<dbReference type="InterPro" id="IPR001128">
    <property type="entry name" value="Cyt_P450"/>
</dbReference>
<evidence type="ECO:0000313" key="18">
    <source>
        <dbReference type="RefSeq" id="XP_034245656.1"/>
    </source>
</evidence>
<organism evidence="18">
    <name type="scientific">Thrips palmi</name>
    <name type="common">Melon thrips</name>
    <dbReference type="NCBI Taxonomy" id="161013"/>
    <lineage>
        <taxon>Eukaryota</taxon>
        <taxon>Metazoa</taxon>
        <taxon>Ecdysozoa</taxon>
        <taxon>Arthropoda</taxon>
        <taxon>Hexapoda</taxon>
        <taxon>Insecta</taxon>
        <taxon>Pterygota</taxon>
        <taxon>Neoptera</taxon>
        <taxon>Paraneoptera</taxon>
        <taxon>Thysanoptera</taxon>
        <taxon>Terebrantia</taxon>
        <taxon>Thripoidea</taxon>
        <taxon>Thripidae</taxon>
        <taxon>Thrips</taxon>
    </lineage>
</organism>
<evidence type="ECO:0000256" key="7">
    <source>
        <dbReference type="ARBA" id="ARBA00022824"/>
    </source>
</evidence>
<name>A0A6P8Z6P6_THRPL</name>
<evidence type="ECO:0000256" key="2">
    <source>
        <dbReference type="ARBA" id="ARBA00004174"/>
    </source>
</evidence>
<dbReference type="GO" id="GO:0005506">
    <property type="term" value="F:iron ion binding"/>
    <property type="evidence" value="ECO:0007669"/>
    <property type="project" value="InterPro"/>
</dbReference>
<dbReference type="AlphaFoldDB" id="A0A6P8Z6P6"/>
<evidence type="ECO:0000256" key="8">
    <source>
        <dbReference type="ARBA" id="ARBA00022848"/>
    </source>
</evidence>
<dbReference type="PRINTS" id="PR00463">
    <property type="entry name" value="EP450I"/>
</dbReference>
<comment type="cofactor">
    <cofactor evidence="1 13">
        <name>heme</name>
        <dbReference type="ChEBI" id="CHEBI:30413"/>
    </cofactor>
</comment>
<dbReference type="InterPro" id="IPR002401">
    <property type="entry name" value="Cyt_P450_E_grp-I"/>
</dbReference>
<evidence type="ECO:0000256" key="13">
    <source>
        <dbReference type="PIRSR" id="PIRSR602401-1"/>
    </source>
</evidence>
<proteinExistence type="inferred from homology"/>
<keyword evidence="11 14" id="KW-0503">Monooxygenase</keyword>
<keyword evidence="15" id="KW-0812">Transmembrane</keyword>
<keyword evidence="7" id="KW-0256">Endoplasmic reticulum</keyword>
<evidence type="ECO:0000313" key="16">
    <source>
        <dbReference type="Proteomes" id="UP000515158"/>
    </source>
</evidence>
<dbReference type="SUPFAM" id="SSF48264">
    <property type="entry name" value="Cytochrome P450"/>
    <property type="match status" value="1"/>
</dbReference>
<keyword evidence="6 13" id="KW-0479">Metal-binding</keyword>
<feature type="transmembrane region" description="Helical" evidence="15">
    <location>
        <begin position="12"/>
        <end position="33"/>
    </location>
</feature>
<gene>
    <name evidence="17 18" type="primary">LOC117647805</name>
</gene>
<dbReference type="PANTHER" id="PTHR24291">
    <property type="entry name" value="CYTOCHROME P450 FAMILY 4"/>
    <property type="match status" value="1"/>
</dbReference>
<evidence type="ECO:0000256" key="10">
    <source>
        <dbReference type="ARBA" id="ARBA00023004"/>
    </source>
</evidence>
<keyword evidence="12 15" id="KW-0472">Membrane</keyword>
<dbReference type="Proteomes" id="UP000515158">
    <property type="component" value="Unplaced"/>
</dbReference>
<keyword evidence="10 13" id="KW-0408">Iron</keyword>
<evidence type="ECO:0000313" key="17">
    <source>
        <dbReference type="RefSeq" id="XP_034245655.1"/>
    </source>
</evidence>
<evidence type="ECO:0000256" key="5">
    <source>
        <dbReference type="ARBA" id="ARBA00022617"/>
    </source>
</evidence>
<comment type="similarity">
    <text evidence="4 14">Belongs to the cytochrome P450 family.</text>
</comment>
<keyword evidence="16" id="KW-1185">Reference proteome</keyword>
<comment type="subcellular location">
    <subcellularLocation>
        <location evidence="3">Endoplasmic reticulum membrane</location>
        <topology evidence="3">Peripheral membrane protein</topology>
    </subcellularLocation>
    <subcellularLocation>
        <location evidence="2">Microsome membrane</location>
        <topology evidence="2">Peripheral membrane protein</topology>
    </subcellularLocation>
</comment>
<dbReference type="InterPro" id="IPR050196">
    <property type="entry name" value="Cytochrome_P450_Monoox"/>
</dbReference>
<feature type="transmembrane region" description="Helical" evidence="15">
    <location>
        <begin position="45"/>
        <end position="64"/>
    </location>
</feature>
<dbReference type="GO" id="GO:0020037">
    <property type="term" value="F:heme binding"/>
    <property type="evidence" value="ECO:0007669"/>
    <property type="project" value="InterPro"/>
</dbReference>
<dbReference type="RefSeq" id="XP_034245655.1">
    <property type="nucleotide sequence ID" value="XM_034389764.1"/>
</dbReference>
<evidence type="ECO:0000256" key="15">
    <source>
        <dbReference type="SAM" id="Phobius"/>
    </source>
</evidence>
<dbReference type="PRINTS" id="PR00385">
    <property type="entry name" value="P450"/>
</dbReference>
<keyword evidence="8" id="KW-0492">Microsome</keyword>
<dbReference type="Gene3D" id="1.10.630.10">
    <property type="entry name" value="Cytochrome P450"/>
    <property type="match status" value="1"/>
</dbReference>
<keyword evidence="9 14" id="KW-0560">Oxidoreductase</keyword>
<keyword evidence="5 13" id="KW-0349">Heme</keyword>
<dbReference type="InterPro" id="IPR017972">
    <property type="entry name" value="Cyt_P450_CS"/>
</dbReference>
<evidence type="ECO:0000256" key="11">
    <source>
        <dbReference type="ARBA" id="ARBA00023033"/>
    </source>
</evidence>
<sequence length="531" mass="60236">MSATPDGRGMSVVGLCCAAVAALLAVSWAWPWLRRYARFRQMEMAIPGPLSLPLLGSVHVFFFGDRKKTLLQRILAYLEECRGELSRISIGNKLFVFVTDADHLGAVLRDRQFVDKPWFAYSFIKGLLGDGIFTANGATWQRDRATVTPTFHLEVLEGYFDAFHEEAQGLARRIAPMVGRDAKVAHEVFTATCLAAIRTTLASSLDGHDLQELDDLIRGIEPYMTNVKRRCYNPLLWPDAVFNWSSLGRKQRQHEDQWNKLMGRIISRKATEIQSKKEQYDLQSAKKLGYKEFKCVLDIVLEGTISGEMDLTEDEILTATKTMFGTAIDSPVIVLGFVFKILSIRPDVQERVYAEINEITQGSDRPLTIDDLPRMEYLERVVKETLRMFPVGPLIARQCQEDCEVAGKRIPAGTVLVLNVIGAHRDPRHHPDPLHFDPDRFLPERAKDMHPFSFVPFSGGPRNCVGQQYAMMLLKTLTAVILRAYRILPASDGITQPSQFPITFDIMLRYVNGVKVRFEHREGHHKDAHRH</sequence>
<dbReference type="KEGG" id="tpal:117647805"/>
<reference evidence="17 18" key="1">
    <citation type="submission" date="2025-04" db="UniProtKB">
        <authorList>
            <consortium name="RefSeq"/>
        </authorList>
    </citation>
    <scope>IDENTIFICATION</scope>
    <source>
        <tissue evidence="17 18">Total insect</tissue>
    </source>
</reference>
<keyword evidence="15" id="KW-1133">Transmembrane helix</keyword>